<proteinExistence type="predicted"/>
<name>A0A7W7MVH7_9ACTN</name>
<protein>
    <submittedName>
        <fullName evidence="2">Uncharacterized protein</fullName>
    </submittedName>
</protein>
<dbReference type="AlphaFoldDB" id="A0A7W7MVH7"/>
<evidence type="ECO:0000256" key="1">
    <source>
        <dbReference type="SAM" id="MobiDB-lite"/>
    </source>
</evidence>
<evidence type="ECO:0000313" key="3">
    <source>
        <dbReference type="Proteomes" id="UP000549343"/>
    </source>
</evidence>
<evidence type="ECO:0000313" key="2">
    <source>
        <dbReference type="EMBL" id="MBB4771890.1"/>
    </source>
</evidence>
<feature type="region of interest" description="Disordered" evidence="1">
    <location>
        <begin position="76"/>
        <end position="96"/>
    </location>
</feature>
<organism evidence="2 3">
    <name type="scientific">Actinomadura livida</name>
    <dbReference type="NCBI Taxonomy" id="79909"/>
    <lineage>
        <taxon>Bacteria</taxon>
        <taxon>Bacillati</taxon>
        <taxon>Actinomycetota</taxon>
        <taxon>Actinomycetes</taxon>
        <taxon>Streptosporangiales</taxon>
        <taxon>Thermomonosporaceae</taxon>
        <taxon>Actinomadura</taxon>
    </lineage>
</organism>
<reference evidence="2 3" key="1">
    <citation type="submission" date="2020-08" db="EMBL/GenBank/DDBJ databases">
        <title>Sequencing the genomes of 1000 actinobacteria strains.</title>
        <authorList>
            <person name="Klenk H.-P."/>
        </authorList>
    </citation>
    <scope>NUCLEOTIDE SEQUENCE [LARGE SCALE GENOMIC DNA]</scope>
    <source>
        <strain evidence="2 3">DSM 44772</strain>
    </source>
</reference>
<sequence length="195" mass="21735">MHTGAELHAQLVRDIEAFRTLAGRVDSNGGDRVLDHLTRTGDLGDTVFFLRRAHDLLISITETLTLIVGAHHVREDSSGQPHLRSHAEVSTSTPHGLSKVDAAEAWRRAHLHLIDHRDTPMLLHIEEFDDGYRATPVAVSLPEPPRVPTIKPPATLVIDKTTGAVTRWPLLPINVLAKQYRRYLHQEPMDLDDSG</sequence>
<dbReference type="EMBL" id="JACHMV010000001">
    <property type="protein sequence ID" value="MBB4771890.1"/>
    <property type="molecule type" value="Genomic_DNA"/>
</dbReference>
<accession>A0A7W7MVH7</accession>
<comment type="caution">
    <text evidence="2">The sequence shown here is derived from an EMBL/GenBank/DDBJ whole genome shotgun (WGS) entry which is preliminary data.</text>
</comment>
<dbReference type="RefSeq" id="WP_184878783.1">
    <property type="nucleotide sequence ID" value="NZ_BAAAHD010000001.1"/>
</dbReference>
<dbReference type="Proteomes" id="UP000549343">
    <property type="component" value="Unassembled WGS sequence"/>
</dbReference>
<gene>
    <name evidence="2" type="ORF">F4557_000308</name>
</gene>